<gene>
    <name evidence="3" type="ORF">SPSC_04680</name>
</gene>
<name>A0A127ZGS7_9BASI</name>
<feature type="region of interest" description="Disordered" evidence="1">
    <location>
        <begin position="321"/>
        <end position="355"/>
    </location>
</feature>
<sequence length="1377" mass="157744">MNGYDPQESDRENFLPARSDSKSGLGQLRHNLRDARLREVMHRPYFPSPLSQSPLQASISSASHTAASIASSSCSTVSTSTTPPSTSSRFSINQAFKALTDDDIHFFDRLISTLPSHAADFSQLKAAYVAHLPEELDRRHRRAGSSRDASRVDWDAHLWSILLSLVKVRGKSWRERWDSVRLAFGLDPNSGDETDLSSATQITNASVRSSLTEHGADSTSRRGRDDSHQHHLRGTRSPVSQAHASTPRQERPHPYAELSQYSLGLPRSSSPPPRHRKVHASTAQPRTLYGELAQERTPRFGRSHLEDPISAIQARLSRMLESDEDLERSSRNVSGVSRSRATSNDNAGALSGNVVRLPTDAKRRFDELVRSSQSARSRLRQSQAATQGREEQDASVEQQEIADLWRARRLLQTCLTWWITLTRQQIEKSQNAADASARVLVEKAWEHWRQEAQSGLQGKRIGEKTDQVRCILTAFRRWKRLTHTSKERKEELKKDSMRTAYYITTTTVKKRIAKEAFGVWKHRYMEHLADNVRRRHLQSGAFALWQMRSSHTRQLQKREKSVKNKQDRLTLTQAWERWSDRSDKAKAVHQFQQHRNRLALVEALHTWRQRTLLSGLSHAFAERRLKLAAMDHWKDAVEQQRMRRKQEALATRWRTRRLKQGSLLAWRRQGRKILDMQGQADEMQEHLQREKLISLFHRWQLQSRAALFERVHTTSSLERAFNHWKHRHAALTTSLQQRESTIVDRRDTVVKANCFLRWRQVAEHIRNREADVIAQRDETICNDFFIAWRNKQLQHHLLQQKSAAVSDFFTLRSSLQRWRCKLREHRADVKEAQHDQRLVQQVFEIWRSKVAKQRHLAELLRHSLAKSDEILARAYLNQWVAKIIEIRNRELEVKEQRQRRLLKAAFCAWIEACLRHDDLLALMNSFIDVKEEDKKRQTFLHWLYFAREQRERRQKAETLAVSRKKKLLATTWNAWQDKHKELALATQEYEMLMRRHQLSQQWVLNVWKSQTLLLPAIRMRNTSLKRTALQQWRQRLPGAQLSSQAAKMDRARLLQPSWQMWRGKVKLKRQLRAAARFGAGSISAQRLRTLSAAASAANRSAGSSSPSLAHSSSPFRGFAAAASSSRSATPLQRPKTSLAVQSSVPTDDFTSLDDNVRSGRRQHKESSLPRRGTSVPRHLGASFASESVYSSPGLQNGAALDEDFISPSKEVASRRARIAQAAATPTTASISEQSRFSLALKSSTSSISAAHAPSNELHQTIRSRRQSHALEKGPTLSSVAHRSTLNGQEQSDTESDFARRIKRSAKYDQTPVADSRTTVVRPPASNDGFESVNSVHLAPARAGLVDRSNMPRQSLAVAEDMILQLRARTGSRQRHQG</sequence>
<feature type="compositionally biased region" description="Polar residues" evidence="1">
    <location>
        <begin position="237"/>
        <end position="247"/>
    </location>
</feature>
<dbReference type="InterPro" id="IPR013665">
    <property type="entry name" value="Sfi1_dom"/>
</dbReference>
<reference evidence="3" key="1">
    <citation type="submission" date="2014-06" db="EMBL/GenBank/DDBJ databases">
        <authorList>
            <person name="Ju J."/>
            <person name="Zhang J."/>
        </authorList>
    </citation>
    <scope>NUCLEOTIDE SEQUENCE</scope>
    <source>
        <strain evidence="3">SscI8</strain>
    </source>
</reference>
<protein>
    <recommendedName>
        <fullName evidence="2">Sfi1 spindle body domain-containing protein</fullName>
    </recommendedName>
</protein>
<feature type="region of interest" description="Disordered" evidence="1">
    <location>
        <begin position="1264"/>
        <end position="1331"/>
    </location>
</feature>
<feature type="domain" description="Sfi1 spindle body" evidence="2">
    <location>
        <begin position="866"/>
        <end position="1068"/>
    </location>
</feature>
<dbReference type="Pfam" id="PF08457">
    <property type="entry name" value="Sfi1"/>
    <property type="match status" value="3"/>
</dbReference>
<feature type="region of interest" description="Disordered" evidence="1">
    <location>
        <begin position="1125"/>
        <end position="1177"/>
    </location>
</feature>
<feature type="region of interest" description="Disordered" evidence="1">
    <location>
        <begin position="367"/>
        <end position="396"/>
    </location>
</feature>
<feature type="compositionally biased region" description="Polar residues" evidence="1">
    <location>
        <begin position="1275"/>
        <end position="1290"/>
    </location>
</feature>
<dbReference type="EMBL" id="LK056681">
    <property type="protein sequence ID" value="CDU24847.1"/>
    <property type="molecule type" value="Genomic_DNA"/>
</dbReference>
<evidence type="ECO:0000313" key="3">
    <source>
        <dbReference type="EMBL" id="CDU24847.1"/>
    </source>
</evidence>
<proteinExistence type="predicted"/>
<feature type="compositionally biased region" description="Low complexity" evidence="1">
    <location>
        <begin position="370"/>
        <end position="385"/>
    </location>
</feature>
<feature type="compositionally biased region" description="Basic and acidic residues" evidence="1">
    <location>
        <begin position="214"/>
        <end position="229"/>
    </location>
</feature>
<feature type="compositionally biased region" description="Low complexity" evidence="1">
    <location>
        <begin position="331"/>
        <end position="340"/>
    </location>
</feature>
<evidence type="ECO:0000259" key="2">
    <source>
        <dbReference type="Pfam" id="PF08457"/>
    </source>
</evidence>
<accession>A0A127ZGS7</accession>
<feature type="region of interest" description="Disordered" evidence="1">
    <location>
        <begin position="1"/>
        <end position="27"/>
    </location>
</feature>
<evidence type="ECO:0000256" key="1">
    <source>
        <dbReference type="SAM" id="MobiDB-lite"/>
    </source>
</evidence>
<feature type="region of interest" description="Disordered" evidence="1">
    <location>
        <begin position="188"/>
        <end position="289"/>
    </location>
</feature>
<feature type="domain" description="Sfi1 spindle body" evidence="2">
    <location>
        <begin position="522"/>
        <end position="647"/>
    </location>
</feature>
<feature type="compositionally biased region" description="Polar residues" evidence="1">
    <location>
        <begin position="196"/>
        <end position="212"/>
    </location>
</feature>
<organism evidence="3">
    <name type="scientific">Sporisorium scitamineum</name>
    <dbReference type="NCBI Taxonomy" id="49012"/>
    <lineage>
        <taxon>Eukaryota</taxon>
        <taxon>Fungi</taxon>
        <taxon>Dikarya</taxon>
        <taxon>Basidiomycota</taxon>
        <taxon>Ustilaginomycotina</taxon>
        <taxon>Ustilaginomycetes</taxon>
        <taxon>Ustilaginales</taxon>
        <taxon>Ustilaginaceae</taxon>
        <taxon>Sporisorium</taxon>
    </lineage>
</organism>
<feature type="domain" description="Sfi1 spindle body" evidence="2">
    <location>
        <begin position="689"/>
        <end position="854"/>
    </location>
</feature>
<dbReference type="OrthoDB" id="1933281at2759"/>
<feature type="compositionally biased region" description="Polar residues" evidence="1">
    <location>
        <begin position="1134"/>
        <end position="1153"/>
    </location>
</feature>